<dbReference type="InterPro" id="IPR013784">
    <property type="entry name" value="Carb-bd-like_fold"/>
</dbReference>
<dbReference type="SUPFAM" id="SSF49452">
    <property type="entry name" value="Starch-binding domain-like"/>
    <property type="match status" value="1"/>
</dbReference>
<feature type="domain" description="ER membrane protein complex subunit 7 beta-sandwich" evidence="1">
    <location>
        <begin position="221"/>
        <end position="287"/>
    </location>
</feature>
<reference evidence="2 3" key="1">
    <citation type="submission" date="2019-02" db="EMBL/GenBank/DDBJ databases">
        <title>Deep-cultivation of Planctomycetes and their phenomic and genomic characterization uncovers novel biology.</title>
        <authorList>
            <person name="Wiegand S."/>
            <person name="Jogler M."/>
            <person name="Boedeker C."/>
            <person name="Pinto D."/>
            <person name="Vollmers J."/>
            <person name="Rivas-Marin E."/>
            <person name="Kohn T."/>
            <person name="Peeters S.H."/>
            <person name="Heuer A."/>
            <person name="Rast P."/>
            <person name="Oberbeckmann S."/>
            <person name="Bunk B."/>
            <person name="Jeske O."/>
            <person name="Meyerdierks A."/>
            <person name="Storesund J.E."/>
            <person name="Kallscheuer N."/>
            <person name="Luecker S."/>
            <person name="Lage O.M."/>
            <person name="Pohl T."/>
            <person name="Merkel B.J."/>
            <person name="Hornburger P."/>
            <person name="Mueller R.-W."/>
            <person name="Bruemmer F."/>
            <person name="Labrenz M."/>
            <person name="Spormann A.M."/>
            <person name="Op den Camp H."/>
            <person name="Overmann J."/>
            <person name="Amann R."/>
            <person name="Jetten M.S.M."/>
            <person name="Mascher T."/>
            <person name="Medema M.H."/>
            <person name="Devos D.P."/>
            <person name="Kaster A.-K."/>
            <person name="Ovreas L."/>
            <person name="Rohde M."/>
            <person name="Galperin M.Y."/>
            <person name="Jogler C."/>
        </authorList>
    </citation>
    <scope>NUCLEOTIDE SEQUENCE [LARGE SCALE GENOMIC DNA]</scope>
    <source>
        <strain evidence="2 3">Mal52</strain>
    </source>
</reference>
<dbReference type="Proteomes" id="UP000319383">
    <property type="component" value="Chromosome"/>
</dbReference>
<name>A0A517ZJN3_9PLAN</name>
<organism evidence="2 3">
    <name type="scientific">Symmachiella dynata</name>
    <dbReference type="NCBI Taxonomy" id="2527995"/>
    <lineage>
        <taxon>Bacteria</taxon>
        <taxon>Pseudomonadati</taxon>
        <taxon>Planctomycetota</taxon>
        <taxon>Planctomycetia</taxon>
        <taxon>Planctomycetales</taxon>
        <taxon>Planctomycetaceae</taxon>
        <taxon>Symmachiella</taxon>
    </lineage>
</organism>
<keyword evidence="3" id="KW-1185">Reference proteome</keyword>
<evidence type="ECO:0000313" key="2">
    <source>
        <dbReference type="EMBL" id="QDU42637.1"/>
    </source>
</evidence>
<sequence>MNVLLKTDPAMSNRRFDSLASFTAAIILCGLPALLAADETQPASADKAAWGSVTGRVVFEGDLSDPLLDRFRGEIPVYAGPRSLLAVERNVRVNPDNARQIGVEINRTLMIDKSTRGIKNAFVYLRKAPDAIHPRHSEKELEDVNIVSRLTRFVPRSRVVHSGQTIQFRNLSPNYQANFHIVPTGEPGFNQWLMPLQRSKWTPRRAERSPIRLQSDIEEMATCWILVLDHPYAAVTAQDGTFTIPDLPVGKHRLRVWHETINYVEKFVNVSVEAGKTTHMPNCKLTLEQLRKNMNFNPFKKIQIDHE</sequence>
<accession>A0A517ZJN3</accession>
<evidence type="ECO:0000259" key="1">
    <source>
        <dbReference type="Pfam" id="PF09430"/>
    </source>
</evidence>
<dbReference type="InterPro" id="IPR019008">
    <property type="entry name" value="Beta_sandwich_EMC7"/>
</dbReference>
<dbReference type="Gene3D" id="2.60.40.1120">
    <property type="entry name" value="Carboxypeptidase-like, regulatory domain"/>
    <property type="match status" value="1"/>
</dbReference>
<dbReference type="KEGG" id="sdyn:Mal52_11040"/>
<dbReference type="GO" id="GO:0030246">
    <property type="term" value="F:carbohydrate binding"/>
    <property type="evidence" value="ECO:0007669"/>
    <property type="project" value="InterPro"/>
</dbReference>
<dbReference type="RefSeq" id="WP_145374662.1">
    <property type="nucleotide sequence ID" value="NZ_CP036276.1"/>
</dbReference>
<proteinExistence type="predicted"/>
<dbReference type="EMBL" id="CP036276">
    <property type="protein sequence ID" value="QDU42637.1"/>
    <property type="molecule type" value="Genomic_DNA"/>
</dbReference>
<protein>
    <recommendedName>
        <fullName evidence="1">ER membrane protein complex subunit 7 beta-sandwich domain-containing protein</fullName>
    </recommendedName>
</protein>
<dbReference type="Pfam" id="PF09430">
    <property type="entry name" value="EMC7_beta-sandw"/>
    <property type="match status" value="1"/>
</dbReference>
<evidence type="ECO:0000313" key="3">
    <source>
        <dbReference type="Proteomes" id="UP000319383"/>
    </source>
</evidence>
<dbReference type="AlphaFoldDB" id="A0A517ZJN3"/>
<gene>
    <name evidence="2" type="ORF">Mal52_11040</name>
</gene>